<evidence type="ECO:0000313" key="4">
    <source>
        <dbReference type="Proteomes" id="UP000070160"/>
    </source>
</evidence>
<dbReference type="Proteomes" id="UP000070160">
    <property type="component" value="Unassembled WGS sequence"/>
</dbReference>
<organism evidence="2 4">
    <name type="scientific">Megasphaera hutchinsoni</name>
    <dbReference type="NCBI Taxonomy" id="1588748"/>
    <lineage>
        <taxon>Bacteria</taxon>
        <taxon>Bacillati</taxon>
        <taxon>Bacillota</taxon>
        <taxon>Negativicutes</taxon>
        <taxon>Veillonellales</taxon>
        <taxon>Veillonellaceae</taxon>
        <taxon>Megasphaera</taxon>
    </lineage>
</organism>
<dbReference type="PATRIC" id="fig|1588748.3.peg.379"/>
<accession>A0A2J8BB08</accession>
<dbReference type="STRING" id="1588748.HMPREF3182_00389"/>
<dbReference type="RefSeq" id="WP_007393337.1">
    <property type="nucleotide sequence ID" value="NZ_KQ960931.1"/>
</dbReference>
<protein>
    <submittedName>
        <fullName evidence="2">Uncharacterized protein</fullName>
    </submittedName>
</protein>
<evidence type="ECO:0000313" key="2">
    <source>
        <dbReference type="EMBL" id="KXB92596.1"/>
    </source>
</evidence>
<dbReference type="EMBL" id="LSDT01000011">
    <property type="protein sequence ID" value="KXB92596.1"/>
    <property type="molecule type" value="Genomic_DNA"/>
</dbReference>
<evidence type="ECO:0000313" key="3">
    <source>
        <dbReference type="EMBL" id="PNH21953.1"/>
    </source>
</evidence>
<evidence type="ECO:0000313" key="5">
    <source>
        <dbReference type="Proteomes" id="UP000242958"/>
    </source>
</evidence>
<proteinExistence type="predicted"/>
<reference evidence="3 5" key="3">
    <citation type="submission" date="2017-05" db="EMBL/GenBank/DDBJ databases">
        <authorList>
            <person name="Song R."/>
            <person name="Chenine A.L."/>
            <person name="Ruprecht R.M."/>
        </authorList>
    </citation>
    <scope>NUCLEOTIDE SEQUENCE [LARGE SCALE GENOMIC DNA]</scope>
    <source>
        <strain evidence="3 5">KA00229</strain>
    </source>
</reference>
<name>A0A134CK66_9FIRM</name>
<keyword evidence="1" id="KW-0812">Transmembrane</keyword>
<comment type="caution">
    <text evidence="2">The sequence shown here is derived from an EMBL/GenBank/DDBJ whole genome shotgun (WGS) entry which is preliminary data.</text>
</comment>
<dbReference type="EMBL" id="NFMF01000004">
    <property type="protein sequence ID" value="PNH21953.1"/>
    <property type="molecule type" value="Genomic_DNA"/>
</dbReference>
<dbReference type="Proteomes" id="UP000242958">
    <property type="component" value="Unassembled WGS sequence"/>
</dbReference>
<gene>
    <name evidence="3" type="ORF">CAL30_03070</name>
    <name evidence="2" type="ORF">HMPREF3182_00389</name>
</gene>
<sequence length="101" mass="11769">MFISLRLLWRTYAHWFWYTLGTIGSALLICFLLWLAYCIAIKAKPLAAIQHIPIVGSFPIFLLLLVGILCISIFAWQQGAIAHEKYHFFINEKNRRTNETK</sequence>
<keyword evidence="1" id="KW-0472">Membrane</keyword>
<keyword evidence="4" id="KW-1185">Reference proteome</keyword>
<reference evidence="2" key="2">
    <citation type="submission" date="2016-01" db="EMBL/GenBank/DDBJ databases">
        <authorList>
            <person name="Oliw E.H."/>
        </authorList>
    </citation>
    <scope>NUCLEOTIDE SEQUENCE [LARGE SCALE GENOMIC DNA]</scope>
    <source>
        <strain evidence="2">KA00182</strain>
    </source>
</reference>
<feature type="transmembrane region" description="Helical" evidence="1">
    <location>
        <begin position="52"/>
        <end position="76"/>
    </location>
</feature>
<dbReference type="AlphaFoldDB" id="A0A134CK66"/>
<keyword evidence="1" id="KW-1133">Transmembrane helix</keyword>
<reference evidence="4" key="1">
    <citation type="submission" date="2016-01" db="EMBL/GenBank/DDBJ databases">
        <authorList>
            <person name="Mitreva M."/>
            <person name="Pepin K.H."/>
            <person name="Mihindukulasuriya K.A."/>
            <person name="Fulton R."/>
            <person name="Fronick C."/>
            <person name="O'Laughlin M."/>
            <person name="Miner T."/>
            <person name="Herter B."/>
            <person name="Rosa B.A."/>
            <person name="Cordes M."/>
            <person name="Tomlinson C."/>
            <person name="Wollam A."/>
            <person name="Palsikar V.B."/>
            <person name="Mardis E.R."/>
            <person name="Wilson R.K."/>
        </authorList>
    </citation>
    <scope>NUCLEOTIDE SEQUENCE [LARGE SCALE GENOMIC DNA]</scope>
    <source>
        <strain evidence="4">KA00182</strain>
    </source>
</reference>
<accession>A0A134CK66</accession>
<evidence type="ECO:0000256" key="1">
    <source>
        <dbReference type="SAM" id="Phobius"/>
    </source>
</evidence>
<feature type="transmembrane region" description="Helical" evidence="1">
    <location>
        <begin position="15"/>
        <end position="40"/>
    </location>
</feature>